<organism evidence="1">
    <name type="scientific">marine metagenome</name>
    <dbReference type="NCBI Taxonomy" id="408172"/>
    <lineage>
        <taxon>unclassified sequences</taxon>
        <taxon>metagenomes</taxon>
        <taxon>ecological metagenomes</taxon>
    </lineage>
</organism>
<reference evidence="1" key="1">
    <citation type="submission" date="2018-05" db="EMBL/GenBank/DDBJ databases">
        <authorList>
            <person name="Lanie J.A."/>
            <person name="Ng W.-L."/>
            <person name="Kazmierczak K.M."/>
            <person name="Andrzejewski T.M."/>
            <person name="Davidsen T.M."/>
            <person name="Wayne K.J."/>
            <person name="Tettelin H."/>
            <person name="Glass J.I."/>
            <person name="Rusch D."/>
            <person name="Podicherti R."/>
            <person name="Tsui H.-C.T."/>
            <person name="Winkler M.E."/>
        </authorList>
    </citation>
    <scope>NUCLEOTIDE SEQUENCE</scope>
</reference>
<evidence type="ECO:0000313" key="1">
    <source>
        <dbReference type="EMBL" id="SVE08850.1"/>
    </source>
</evidence>
<dbReference type="AlphaFoldDB" id="A0A383AMR2"/>
<proteinExistence type="predicted"/>
<protein>
    <submittedName>
        <fullName evidence="1">Uncharacterized protein</fullName>
    </submittedName>
</protein>
<sequence>MSCLISAHSNRGSVFFQAAFQLFTRDEGEKTAEDMTAVGLIKLMKDRTGVEHEQLTTWVEHQRG</sequence>
<name>A0A383AMR2_9ZZZZ</name>
<accession>A0A383AMR2</accession>
<dbReference type="EMBL" id="UINC01193299">
    <property type="protein sequence ID" value="SVE08850.1"/>
    <property type="molecule type" value="Genomic_DNA"/>
</dbReference>
<gene>
    <name evidence="1" type="ORF">METZ01_LOCUS461704</name>
</gene>